<dbReference type="GO" id="GO:0008053">
    <property type="term" value="P:mitochondrial fusion"/>
    <property type="evidence" value="ECO:0007669"/>
    <property type="project" value="TreeGrafter"/>
</dbReference>
<evidence type="ECO:0000313" key="3">
    <source>
        <dbReference type="EMBL" id="SIT44123.1"/>
    </source>
</evidence>
<reference evidence="3" key="1">
    <citation type="submission" date="2016-12" db="EMBL/GenBank/DDBJ databases">
        <authorList>
            <person name="Moulin L."/>
        </authorList>
    </citation>
    <scope>NUCLEOTIDE SEQUENCE [LARGE SCALE GENOMIC DNA]</scope>
    <source>
        <strain evidence="3">STM 7183</strain>
    </source>
</reference>
<dbReference type="GO" id="GO:0016740">
    <property type="term" value="F:transferase activity"/>
    <property type="evidence" value="ECO:0007669"/>
    <property type="project" value="UniProtKB-KW"/>
</dbReference>
<evidence type="ECO:0000313" key="4">
    <source>
        <dbReference type="Proteomes" id="UP000195569"/>
    </source>
</evidence>
<proteinExistence type="inferred from homology"/>
<dbReference type="PANTHER" id="PTHR44188:SF1">
    <property type="entry name" value="GDAP1, ISOFORM A"/>
    <property type="match status" value="1"/>
</dbReference>
<sequence length="357" mass="39285">MQETKRDTTMSDNPLMKLAASARAAIADPARITIVGDDANPRFELFHAASSLCSQKVRTVLFEKQLAYRSNDMMILGSMGADGIVPAEHYHPPYVRMRLIAGREMGRELVNGYSGRTSVETEGFDPCTVPLLVDYEAGRVIADSQRICCYLDAVSREPIQLLPDDAHARAYVMQQVNIVDRIPNGALLYGFHPDADLRPDALKAVMETVYDYKIMALDAMIAANADESELVAAYRAKIVKERGGKSVCHDAAFQRDTRQHVAQLLKSLDHALGPAPVPYLKGTSFSLGDVLWGVNLVRLAYLGLASMWEGLPNVARYFDALMKRPSLHKEAFKATIESLPHSHHMDAIAIGLEASSA</sequence>
<gene>
    <name evidence="3" type="ORF">BN2476_380041</name>
</gene>
<evidence type="ECO:0000256" key="1">
    <source>
        <dbReference type="ARBA" id="ARBA00007409"/>
    </source>
</evidence>
<feature type="domain" description="GST N-terminal" evidence="2">
    <location>
        <begin position="51"/>
        <end position="153"/>
    </location>
</feature>
<name>A0A1N7S9X1_9BURK</name>
<dbReference type="GO" id="GO:0000266">
    <property type="term" value="P:mitochondrial fission"/>
    <property type="evidence" value="ECO:0007669"/>
    <property type="project" value="TreeGrafter"/>
</dbReference>
<dbReference type="InterPro" id="IPR036249">
    <property type="entry name" value="Thioredoxin-like_sf"/>
</dbReference>
<dbReference type="AlphaFoldDB" id="A0A1N7S9X1"/>
<organism evidence="3 4">
    <name type="scientific">Paraburkholderia piptadeniae</name>
    <dbReference type="NCBI Taxonomy" id="1701573"/>
    <lineage>
        <taxon>Bacteria</taxon>
        <taxon>Pseudomonadati</taxon>
        <taxon>Pseudomonadota</taxon>
        <taxon>Betaproteobacteria</taxon>
        <taxon>Burkholderiales</taxon>
        <taxon>Burkholderiaceae</taxon>
        <taxon>Paraburkholderia</taxon>
    </lineage>
</organism>
<dbReference type="InterPro" id="IPR036282">
    <property type="entry name" value="Glutathione-S-Trfase_C_sf"/>
</dbReference>
<comment type="similarity">
    <text evidence="1">Belongs to the GST superfamily.</text>
</comment>
<protein>
    <submittedName>
        <fullName evidence="3">Glutathione S-transferase</fullName>
    </submittedName>
</protein>
<dbReference type="SUPFAM" id="SSF47616">
    <property type="entry name" value="GST C-terminal domain-like"/>
    <property type="match status" value="1"/>
</dbReference>
<dbReference type="Proteomes" id="UP000195569">
    <property type="component" value="Unassembled WGS sequence"/>
</dbReference>
<dbReference type="InterPro" id="IPR004045">
    <property type="entry name" value="Glutathione_S-Trfase_N"/>
</dbReference>
<dbReference type="PANTHER" id="PTHR44188">
    <property type="entry name" value="GDAP1, ISOFORM A"/>
    <property type="match status" value="1"/>
</dbReference>
<dbReference type="Gene3D" id="3.40.30.10">
    <property type="entry name" value="Glutaredoxin"/>
    <property type="match status" value="1"/>
</dbReference>
<dbReference type="SUPFAM" id="SSF52833">
    <property type="entry name" value="Thioredoxin-like"/>
    <property type="match status" value="1"/>
</dbReference>
<dbReference type="CDD" id="cd00299">
    <property type="entry name" value="GST_C_family"/>
    <property type="match status" value="1"/>
</dbReference>
<keyword evidence="4" id="KW-1185">Reference proteome</keyword>
<evidence type="ECO:0000259" key="2">
    <source>
        <dbReference type="Pfam" id="PF13409"/>
    </source>
</evidence>
<dbReference type="GO" id="GO:0006626">
    <property type="term" value="P:protein targeting to mitochondrion"/>
    <property type="evidence" value="ECO:0007669"/>
    <property type="project" value="TreeGrafter"/>
</dbReference>
<accession>A0A1N7S9X1</accession>
<dbReference type="Gene3D" id="1.20.1050.10">
    <property type="match status" value="1"/>
</dbReference>
<dbReference type="EMBL" id="CYGY02000038">
    <property type="protein sequence ID" value="SIT44123.1"/>
    <property type="molecule type" value="Genomic_DNA"/>
</dbReference>
<dbReference type="Pfam" id="PF13409">
    <property type="entry name" value="GST_N_2"/>
    <property type="match status" value="1"/>
</dbReference>
<comment type="caution">
    <text evidence="3">The sequence shown here is derived from an EMBL/GenBank/DDBJ whole genome shotgun (WGS) entry which is preliminary data.</text>
</comment>